<dbReference type="Proteomes" id="UP000789366">
    <property type="component" value="Unassembled WGS sequence"/>
</dbReference>
<evidence type="ECO:0000313" key="1">
    <source>
        <dbReference type="EMBL" id="CAG8790804.1"/>
    </source>
</evidence>
<organism evidence="1 2">
    <name type="scientific">Cetraspora pellucida</name>
    <dbReference type="NCBI Taxonomy" id="1433469"/>
    <lineage>
        <taxon>Eukaryota</taxon>
        <taxon>Fungi</taxon>
        <taxon>Fungi incertae sedis</taxon>
        <taxon>Mucoromycota</taxon>
        <taxon>Glomeromycotina</taxon>
        <taxon>Glomeromycetes</taxon>
        <taxon>Diversisporales</taxon>
        <taxon>Gigasporaceae</taxon>
        <taxon>Cetraspora</taxon>
    </lineage>
</organism>
<proteinExistence type="predicted"/>
<sequence length="175" mass="20096">HRYKSGDSAEKDYKYEVNAECIRIHEKNIKSKTVHDDAEFSRQDEDEVTTIEVYGTMGSTKDVSDNETWIEIIRETPTDMNKINNSTQRLVDKGNLENACEIWISSVNGLCISRDEEIAFEWNLKPIRNGHLCKESLEKACEAWSKEVQVLKNIGIRYEVQLTKDHNEASDKGIG</sequence>
<accession>A0ACA9RFU2</accession>
<name>A0ACA9RFU2_9GLOM</name>
<evidence type="ECO:0000313" key="2">
    <source>
        <dbReference type="Proteomes" id="UP000789366"/>
    </source>
</evidence>
<protein>
    <submittedName>
        <fullName evidence="1">4718_t:CDS:1</fullName>
    </submittedName>
</protein>
<keyword evidence="2" id="KW-1185">Reference proteome</keyword>
<dbReference type="EMBL" id="CAJVPW010068894">
    <property type="protein sequence ID" value="CAG8790804.1"/>
    <property type="molecule type" value="Genomic_DNA"/>
</dbReference>
<gene>
    <name evidence="1" type="ORF">SPELUC_LOCUS17211</name>
</gene>
<feature type="non-terminal residue" evidence="1">
    <location>
        <position position="1"/>
    </location>
</feature>
<reference evidence="1" key="1">
    <citation type="submission" date="2021-06" db="EMBL/GenBank/DDBJ databases">
        <authorList>
            <person name="Kallberg Y."/>
            <person name="Tangrot J."/>
            <person name="Rosling A."/>
        </authorList>
    </citation>
    <scope>NUCLEOTIDE SEQUENCE</scope>
    <source>
        <strain evidence="1">28 12/20/2015</strain>
    </source>
</reference>
<feature type="non-terminal residue" evidence="1">
    <location>
        <position position="175"/>
    </location>
</feature>
<comment type="caution">
    <text evidence="1">The sequence shown here is derived from an EMBL/GenBank/DDBJ whole genome shotgun (WGS) entry which is preliminary data.</text>
</comment>